<organism evidence="2 3">
    <name type="scientific">Mycolicibacterium confluentis</name>
    <dbReference type="NCBI Taxonomy" id="28047"/>
    <lineage>
        <taxon>Bacteria</taxon>
        <taxon>Bacillati</taxon>
        <taxon>Actinomycetota</taxon>
        <taxon>Actinomycetes</taxon>
        <taxon>Mycobacteriales</taxon>
        <taxon>Mycobacteriaceae</taxon>
        <taxon>Mycolicibacterium</taxon>
    </lineage>
</organism>
<dbReference type="Proteomes" id="UP000466931">
    <property type="component" value="Chromosome"/>
</dbReference>
<dbReference type="GO" id="GO:0003700">
    <property type="term" value="F:DNA-binding transcription factor activity"/>
    <property type="evidence" value="ECO:0007669"/>
    <property type="project" value="TreeGrafter"/>
</dbReference>
<protein>
    <submittedName>
        <fullName evidence="2">Putative transcriptional regulator, TetR family protein</fullName>
    </submittedName>
</protein>
<dbReference type="GO" id="GO:0000976">
    <property type="term" value="F:transcription cis-regulatory region binding"/>
    <property type="evidence" value="ECO:0007669"/>
    <property type="project" value="TreeGrafter"/>
</dbReference>
<name>A0A7I7XYM9_9MYCO</name>
<dbReference type="SUPFAM" id="SSF46689">
    <property type="entry name" value="Homeodomain-like"/>
    <property type="match status" value="1"/>
</dbReference>
<dbReference type="OrthoDB" id="4802216at2"/>
<evidence type="ECO:0000313" key="2">
    <source>
        <dbReference type="EMBL" id="BBZ34399.1"/>
    </source>
</evidence>
<dbReference type="InterPro" id="IPR009057">
    <property type="entry name" value="Homeodomain-like_sf"/>
</dbReference>
<keyword evidence="1" id="KW-0238">DNA-binding</keyword>
<dbReference type="InterPro" id="IPR001647">
    <property type="entry name" value="HTH_TetR"/>
</dbReference>
<reference evidence="2" key="1">
    <citation type="journal article" date="2019" name="Emerg. Microbes Infect.">
        <title>Comprehensive subspecies identification of 175 nontuberculous mycobacteria species based on 7547 genomic profiles.</title>
        <authorList>
            <person name="Matsumoto Y."/>
            <person name="Kinjo T."/>
            <person name="Motooka D."/>
            <person name="Nabeya D."/>
            <person name="Jung N."/>
            <person name="Uechi K."/>
            <person name="Horii T."/>
            <person name="Iida T."/>
            <person name="Fujita J."/>
            <person name="Nakamura S."/>
        </authorList>
    </citation>
    <scope>NUCLEOTIDE SEQUENCE [LARGE SCALE GENOMIC DNA]</scope>
    <source>
        <strain evidence="2">JCM 13671</strain>
    </source>
</reference>
<dbReference type="PANTHER" id="PTHR30055:SF226">
    <property type="entry name" value="HTH-TYPE TRANSCRIPTIONAL REGULATOR PKSA"/>
    <property type="match status" value="1"/>
</dbReference>
<dbReference type="PROSITE" id="PS50977">
    <property type="entry name" value="HTH_TETR_2"/>
    <property type="match status" value="1"/>
</dbReference>
<dbReference type="Pfam" id="PF00440">
    <property type="entry name" value="TetR_N"/>
    <property type="match status" value="1"/>
</dbReference>
<gene>
    <name evidence="2" type="ORF">MCNF_30040</name>
</gene>
<dbReference type="InterPro" id="IPR050109">
    <property type="entry name" value="HTH-type_TetR-like_transc_reg"/>
</dbReference>
<sequence length="204" mass="21690">MSAGARTYAGATSAERRTRRHAALLEAALDLVAQSGAGGLTVRGVCAGARLNDRYFYESFRSTDDLLLAVFDHEVAKASAAMLTAIAESPPDPVQRARAAIGTGLQHLTADPRRGSLLIESQATDALRARRRGLITMLAQVMTEQGRALLAGQESLDPDMDLAALTLVAGGFDLVTGWLRGEVDVTGEHLEDFLVTMVTARRVG</sequence>
<evidence type="ECO:0000313" key="3">
    <source>
        <dbReference type="Proteomes" id="UP000466931"/>
    </source>
</evidence>
<dbReference type="Gene3D" id="1.10.357.10">
    <property type="entry name" value="Tetracycline Repressor, domain 2"/>
    <property type="match status" value="1"/>
</dbReference>
<dbReference type="AlphaFoldDB" id="A0A7I7XYM9"/>
<accession>A0A7I7XYM9</accession>
<dbReference type="RefSeq" id="WP_085151540.1">
    <property type="nucleotide sequence ID" value="NZ_AP022612.1"/>
</dbReference>
<dbReference type="PANTHER" id="PTHR30055">
    <property type="entry name" value="HTH-TYPE TRANSCRIPTIONAL REGULATOR RUTR"/>
    <property type="match status" value="1"/>
</dbReference>
<reference evidence="2" key="2">
    <citation type="submission" date="2020-02" db="EMBL/GenBank/DDBJ databases">
        <authorList>
            <person name="Matsumoto Y."/>
            <person name="Motooka D."/>
            <person name="Nakamura S."/>
        </authorList>
    </citation>
    <scope>NUCLEOTIDE SEQUENCE</scope>
    <source>
        <strain evidence="2">JCM 13671</strain>
    </source>
</reference>
<keyword evidence="3" id="KW-1185">Reference proteome</keyword>
<dbReference type="EMBL" id="AP022612">
    <property type="protein sequence ID" value="BBZ34399.1"/>
    <property type="molecule type" value="Genomic_DNA"/>
</dbReference>
<proteinExistence type="predicted"/>
<evidence type="ECO:0000256" key="1">
    <source>
        <dbReference type="ARBA" id="ARBA00023125"/>
    </source>
</evidence>